<evidence type="ECO:0000313" key="3">
    <source>
        <dbReference type="Proteomes" id="UP000523447"/>
    </source>
</evidence>
<protein>
    <submittedName>
        <fullName evidence="2">Uncharacterized protein</fullName>
    </submittedName>
</protein>
<dbReference type="EMBL" id="JAAXPE010000015">
    <property type="protein sequence ID" value="NKY87153.1"/>
    <property type="molecule type" value="Genomic_DNA"/>
</dbReference>
<accession>A0A7X6LYY9</accession>
<keyword evidence="1" id="KW-1133">Transmembrane helix</keyword>
<keyword evidence="1" id="KW-0472">Membrane</keyword>
<feature type="transmembrane region" description="Helical" evidence="1">
    <location>
        <begin position="138"/>
        <end position="162"/>
    </location>
</feature>
<evidence type="ECO:0000313" key="2">
    <source>
        <dbReference type="EMBL" id="NKY87153.1"/>
    </source>
</evidence>
<dbReference type="RefSeq" id="WP_157171372.1">
    <property type="nucleotide sequence ID" value="NZ_CAWPHS010000007.1"/>
</dbReference>
<feature type="transmembrane region" description="Helical" evidence="1">
    <location>
        <begin position="45"/>
        <end position="72"/>
    </location>
</feature>
<gene>
    <name evidence="2" type="ORF">HGA07_16110</name>
</gene>
<evidence type="ECO:0000256" key="1">
    <source>
        <dbReference type="SAM" id="Phobius"/>
    </source>
</evidence>
<organism evidence="2 3">
    <name type="scientific">Nocardia veterana</name>
    <dbReference type="NCBI Taxonomy" id="132249"/>
    <lineage>
        <taxon>Bacteria</taxon>
        <taxon>Bacillati</taxon>
        <taxon>Actinomycetota</taxon>
        <taxon>Actinomycetes</taxon>
        <taxon>Mycobacteriales</taxon>
        <taxon>Nocardiaceae</taxon>
        <taxon>Nocardia</taxon>
    </lineage>
</organism>
<sequence length="167" mass="17538">MDAREHIGQGGARVRRRAAVTLGLLTGLQASVVIVSVAVRFSTLGWFFVIFLFGGFLLVLAPIVAGSVLGMYALWMGGHRLRQWVAAAFVAMDLSLLAFALTLPDITDDESDTAAPILVLASGAHEFSDRAVDICARVAGSSALCHLAAVALAIGLGITALCRPRHP</sequence>
<dbReference type="Proteomes" id="UP000523447">
    <property type="component" value="Unassembled WGS sequence"/>
</dbReference>
<comment type="caution">
    <text evidence="2">The sequence shown here is derived from an EMBL/GenBank/DDBJ whole genome shotgun (WGS) entry which is preliminary data.</text>
</comment>
<keyword evidence="1" id="KW-0812">Transmembrane</keyword>
<keyword evidence="3" id="KW-1185">Reference proteome</keyword>
<reference evidence="2 3" key="1">
    <citation type="submission" date="2020-04" db="EMBL/GenBank/DDBJ databases">
        <title>MicrobeNet Type strains.</title>
        <authorList>
            <person name="Nicholson A.C."/>
        </authorList>
    </citation>
    <scope>NUCLEOTIDE SEQUENCE [LARGE SCALE GENOMIC DNA]</scope>
    <source>
        <strain evidence="2 3">DSM 44445</strain>
    </source>
</reference>
<feature type="transmembrane region" description="Helical" evidence="1">
    <location>
        <begin position="20"/>
        <end position="39"/>
    </location>
</feature>
<proteinExistence type="predicted"/>
<name>A0A7X6LYY9_9NOCA</name>
<dbReference type="AlphaFoldDB" id="A0A7X6LYY9"/>
<feature type="transmembrane region" description="Helical" evidence="1">
    <location>
        <begin position="84"/>
        <end position="103"/>
    </location>
</feature>